<sequence length="137" mass="15477">MEENKETKLCYAVVEENGTPYENKVHDSIEEAVLFADKFVKSRVFTTVHAYEKVPISPSDVSLIDVGDLLFSLGGRLDDSYGFEGADVADLLSDDEVEALQDKIDKVLDEHIKIPYYKDGKLVEKITLTKDDLKKYL</sequence>
<evidence type="ECO:0000313" key="1">
    <source>
        <dbReference type="EMBL" id="PIT55403.1"/>
    </source>
</evidence>
<name>A0A2N9XYA0_9NEIS</name>
<evidence type="ECO:0000313" key="2">
    <source>
        <dbReference type="Proteomes" id="UP000229434"/>
    </source>
</evidence>
<organism evidence="1 2">
    <name type="scientific">Snodgrassella alvi</name>
    <dbReference type="NCBI Taxonomy" id="1196083"/>
    <lineage>
        <taxon>Bacteria</taxon>
        <taxon>Pseudomonadati</taxon>
        <taxon>Pseudomonadota</taxon>
        <taxon>Betaproteobacteria</taxon>
        <taxon>Neisseriales</taxon>
        <taxon>Neisseriaceae</taxon>
        <taxon>Snodgrassella</taxon>
    </lineage>
</organism>
<comment type="caution">
    <text evidence="1">The sequence shown here is derived from an EMBL/GenBank/DDBJ whole genome shotgun (WGS) entry which is preliminary data.</text>
</comment>
<dbReference type="RefSeq" id="WP_100137432.1">
    <property type="nucleotide sequence ID" value="NZ_MEIS01000098.1"/>
</dbReference>
<dbReference type="EMBL" id="MEIS01000098">
    <property type="protein sequence ID" value="PIT55403.1"/>
    <property type="molecule type" value="Genomic_DNA"/>
</dbReference>
<gene>
    <name evidence="1" type="ORF">BHC49_06430</name>
</gene>
<accession>A0A2N9XYA0</accession>
<dbReference type="AlphaFoldDB" id="A0A2N9XYA0"/>
<dbReference type="Proteomes" id="UP000229434">
    <property type="component" value="Unassembled WGS sequence"/>
</dbReference>
<proteinExistence type="predicted"/>
<protein>
    <submittedName>
        <fullName evidence="1">Uncharacterized protein</fullName>
    </submittedName>
</protein>
<reference evidence="1 2" key="1">
    <citation type="journal article" date="2017" name="MBio">
        <title>Type VI secretion-mediated competition in the bee gut microbiome.</title>
        <authorList>
            <person name="Steele M.I."/>
            <person name="Kwong W.K."/>
            <person name="Powell J.E."/>
            <person name="Whiteley M."/>
            <person name="Moran N.A."/>
        </authorList>
    </citation>
    <scope>NUCLEOTIDE SEQUENCE [LARGE SCALE GENOMIC DNA]</scope>
    <source>
        <strain evidence="1 2">Nev3CBA3</strain>
    </source>
</reference>